<dbReference type="EMBL" id="VSRR010061732">
    <property type="protein sequence ID" value="MPC83165.1"/>
    <property type="molecule type" value="Genomic_DNA"/>
</dbReference>
<dbReference type="Proteomes" id="UP000324222">
    <property type="component" value="Unassembled WGS sequence"/>
</dbReference>
<dbReference type="AlphaFoldDB" id="A0A5B7ILC9"/>
<proteinExistence type="predicted"/>
<comment type="caution">
    <text evidence="1">The sequence shown here is derived from an EMBL/GenBank/DDBJ whole genome shotgun (WGS) entry which is preliminary data.</text>
</comment>
<name>A0A5B7ILC9_PORTR</name>
<evidence type="ECO:0000313" key="1">
    <source>
        <dbReference type="EMBL" id="MPC83165.1"/>
    </source>
</evidence>
<evidence type="ECO:0000313" key="2">
    <source>
        <dbReference type="Proteomes" id="UP000324222"/>
    </source>
</evidence>
<keyword evidence="2" id="KW-1185">Reference proteome</keyword>
<protein>
    <submittedName>
        <fullName evidence="1">Uncharacterized protein</fullName>
    </submittedName>
</protein>
<reference evidence="1 2" key="1">
    <citation type="submission" date="2019-05" db="EMBL/GenBank/DDBJ databases">
        <title>Another draft genome of Portunus trituberculatus and its Hox gene families provides insights of decapod evolution.</title>
        <authorList>
            <person name="Jeong J.-H."/>
            <person name="Song I."/>
            <person name="Kim S."/>
            <person name="Choi T."/>
            <person name="Kim D."/>
            <person name="Ryu S."/>
            <person name="Kim W."/>
        </authorList>
    </citation>
    <scope>NUCLEOTIDE SEQUENCE [LARGE SCALE GENOMIC DNA]</scope>
    <source>
        <tissue evidence="1">Muscle</tissue>
    </source>
</reference>
<accession>A0A5B7ILC9</accession>
<sequence>MKAELVLFIGENVTRGGERSAGGPPAPCYQDGRVGMASTALTLRRPRHACRCATSSPRPPHSYQTPLKVPPPVLLLFLLLPLILLQAFPLNRLYTASRPPVLHAGFFATSASLFRSAPPCRCSRVSPAA</sequence>
<gene>
    <name evidence="1" type="ORF">E2C01_077861</name>
</gene>
<organism evidence="1 2">
    <name type="scientific">Portunus trituberculatus</name>
    <name type="common">Swimming crab</name>
    <name type="synonym">Neptunus trituberculatus</name>
    <dbReference type="NCBI Taxonomy" id="210409"/>
    <lineage>
        <taxon>Eukaryota</taxon>
        <taxon>Metazoa</taxon>
        <taxon>Ecdysozoa</taxon>
        <taxon>Arthropoda</taxon>
        <taxon>Crustacea</taxon>
        <taxon>Multicrustacea</taxon>
        <taxon>Malacostraca</taxon>
        <taxon>Eumalacostraca</taxon>
        <taxon>Eucarida</taxon>
        <taxon>Decapoda</taxon>
        <taxon>Pleocyemata</taxon>
        <taxon>Brachyura</taxon>
        <taxon>Eubrachyura</taxon>
        <taxon>Portunoidea</taxon>
        <taxon>Portunidae</taxon>
        <taxon>Portuninae</taxon>
        <taxon>Portunus</taxon>
    </lineage>
</organism>